<feature type="transmembrane region" description="Helical" evidence="4">
    <location>
        <begin position="53"/>
        <end position="70"/>
    </location>
</feature>
<keyword evidence="3" id="KW-0443">Lipid metabolism</keyword>
<dbReference type="OrthoDB" id="9814760at2"/>
<evidence type="ECO:0000256" key="2">
    <source>
        <dbReference type="ARBA" id="ARBA00022963"/>
    </source>
</evidence>
<dbReference type="Pfam" id="PF03403">
    <property type="entry name" value="PAF-AH_p_II"/>
    <property type="match status" value="2"/>
</dbReference>
<name>A0A147K522_9BACI</name>
<keyword evidence="6" id="KW-1185">Reference proteome</keyword>
<sequence length="478" mass="54257">MKTLELAFIALAILVALSLFVLPITRPYVRHLGGVCLLILAICQIVVEGYRWQMIPSYILGATILLLMTAKPTFTSSRSKVFFILFLVLWVPVSIILPIAVPVFTLPYPTGPYDTAKTMYHLTDSNRDERVTLDESDKRELMVSIWYPTTEQKQQAGRYIDMTSTVQKSIAEHLEVPSFLLEYINHIQTHSVKDSTVAESQEKFPIIILSHGLPGNSMMYTSIAENLASHGFVVAAIDHTYYSNLTIFPDDNVTFSKAILPEPFKLEKWDDIISSVWVKDQQYIVDFVHSLDNDPSFAGKLDFNSIGVLGHSFGGAASYQTLLADERIRAAVNMDGTFFGKIQDIPTSTKPYLYMKVKEREKVGDQVSIEEELTSLGLTVQQFNELTTSLHNRQQIYTNYGAYEATFTGLKHMSFNDFYLYSPILSIADKVNVREDHNMINWLLVQFFNKTLYNNDTTIFDNGENPYTRITITHPNTN</sequence>
<dbReference type="PANTHER" id="PTHR10272:SF0">
    <property type="entry name" value="PLATELET-ACTIVATING FACTOR ACETYLHYDROLASE"/>
    <property type="match status" value="1"/>
</dbReference>
<accession>A0A147K522</accession>
<feature type="transmembrane region" description="Helical" evidence="4">
    <location>
        <begin position="6"/>
        <end position="24"/>
    </location>
</feature>
<dbReference type="PATRIC" id="fig|1150625.3.peg.3062"/>
<protein>
    <recommendedName>
        <fullName evidence="7">Carboxylic ester hydrolase</fullName>
    </recommendedName>
</protein>
<dbReference type="STRING" id="1150625.Q75_14635"/>
<keyword evidence="4" id="KW-0812">Transmembrane</keyword>
<feature type="transmembrane region" description="Helical" evidence="4">
    <location>
        <begin position="82"/>
        <end position="104"/>
    </location>
</feature>
<dbReference type="AlphaFoldDB" id="A0A147K522"/>
<dbReference type="RefSeq" id="WP_059351772.1">
    <property type="nucleotide sequence ID" value="NZ_LDYG01000048.1"/>
</dbReference>
<evidence type="ECO:0000256" key="4">
    <source>
        <dbReference type="SAM" id="Phobius"/>
    </source>
</evidence>
<dbReference type="SUPFAM" id="SSF53474">
    <property type="entry name" value="alpha/beta-Hydrolases"/>
    <property type="match status" value="1"/>
</dbReference>
<evidence type="ECO:0008006" key="7">
    <source>
        <dbReference type="Google" id="ProtNLM"/>
    </source>
</evidence>
<keyword evidence="2" id="KW-0442">Lipid degradation</keyword>
<dbReference type="PANTHER" id="PTHR10272">
    <property type="entry name" value="PLATELET-ACTIVATING FACTOR ACETYLHYDROLASE"/>
    <property type="match status" value="1"/>
</dbReference>
<dbReference type="GO" id="GO:0016042">
    <property type="term" value="P:lipid catabolic process"/>
    <property type="evidence" value="ECO:0007669"/>
    <property type="project" value="UniProtKB-KW"/>
</dbReference>
<dbReference type="GO" id="GO:0003847">
    <property type="term" value="F:1-alkyl-2-acetylglycerophosphocholine esterase activity"/>
    <property type="evidence" value="ECO:0007669"/>
    <property type="project" value="TreeGrafter"/>
</dbReference>
<keyword evidence="1" id="KW-0378">Hydrolase</keyword>
<proteinExistence type="predicted"/>
<evidence type="ECO:0000313" key="6">
    <source>
        <dbReference type="Proteomes" id="UP000074108"/>
    </source>
</evidence>
<dbReference type="Gene3D" id="3.40.50.1820">
    <property type="entry name" value="alpha/beta hydrolase"/>
    <property type="match status" value="1"/>
</dbReference>
<keyword evidence="4" id="KW-0472">Membrane</keyword>
<evidence type="ECO:0000256" key="1">
    <source>
        <dbReference type="ARBA" id="ARBA00022801"/>
    </source>
</evidence>
<reference evidence="5 6" key="1">
    <citation type="journal article" date="2016" name="Front. Microbiol.">
        <title>Microevolution Analysis of Bacillus coahuilensis Unveils Differences in Phosphorus Acquisition Strategies and Their Regulation.</title>
        <authorList>
            <person name="Gomez-Lunar Z."/>
            <person name="Hernandez-Gonzalez I."/>
            <person name="Rodriguez-Torres M.D."/>
            <person name="Souza V."/>
            <person name="Olmedo-Alvarez G."/>
        </authorList>
    </citation>
    <scope>NUCLEOTIDE SEQUENCE [LARGE SCALE GENOMIC DNA]</scope>
    <source>
        <strain evidence="6">p1.1.43</strain>
    </source>
</reference>
<comment type="caution">
    <text evidence="5">The sequence shown here is derived from an EMBL/GenBank/DDBJ whole genome shotgun (WGS) entry which is preliminary data.</text>
</comment>
<dbReference type="InterPro" id="IPR029058">
    <property type="entry name" value="AB_hydrolase_fold"/>
</dbReference>
<evidence type="ECO:0000256" key="3">
    <source>
        <dbReference type="ARBA" id="ARBA00023098"/>
    </source>
</evidence>
<keyword evidence="4" id="KW-1133">Transmembrane helix</keyword>
<organism evidence="5 6">
    <name type="scientific">Bacillus coahuilensis p1.1.43</name>
    <dbReference type="NCBI Taxonomy" id="1150625"/>
    <lineage>
        <taxon>Bacteria</taxon>
        <taxon>Bacillati</taxon>
        <taxon>Bacillota</taxon>
        <taxon>Bacilli</taxon>
        <taxon>Bacillales</taxon>
        <taxon>Bacillaceae</taxon>
        <taxon>Bacillus</taxon>
    </lineage>
</organism>
<evidence type="ECO:0000313" key="5">
    <source>
        <dbReference type="EMBL" id="KUP04691.1"/>
    </source>
</evidence>
<dbReference type="EMBL" id="LDYG01000048">
    <property type="protein sequence ID" value="KUP04691.1"/>
    <property type="molecule type" value="Genomic_DNA"/>
</dbReference>
<gene>
    <name evidence="5" type="ORF">Q75_14635</name>
</gene>
<dbReference type="Proteomes" id="UP000074108">
    <property type="component" value="Unassembled WGS sequence"/>
</dbReference>